<evidence type="ECO:0000313" key="1">
    <source>
        <dbReference type="EMBL" id="KAA6404256.1"/>
    </source>
</evidence>
<gene>
    <name evidence="1" type="ORF">EZS28_000214</name>
</gene>
<dbReference type="AlphaFoldDB" id="A0A5J4XBR4"/>
<proteinExistence type="predicted"/>
<organism evidence="1 2">
    <name type="scientific">Streblomastix strix</name>
    <dbReference type="NCBI Taxonomy" id="222440"/>
    <lineage>
        <taxon>Eukaryota</taxon>
        <taxon>Metamonada</taxon>
        <taxon>Preaxostyla</taxon>
        <taxon>Oxymonadida</taxon>
        <taxon>Streblomastigidae</taxon>
        <taxon>Streblomastix</taxon>
    </lineage>
</organism>
<reference evidence="1 2" key="1">
    <citation type="submission" date="2019-03" db="EMBL/GenBank/DDBJ databases">
        <title>Single cell metagenomics reveals metabolic interactions within the superorganism composed of flagellate Streblomastix strix and complex community of Bacteroidetes bacteria on its surface.</title>
        <authorList>
            <person name="Treitli S.C."/>
            <person name="Kolisko M."/>
            <person name="Husnik F."/>
            <person name="Keeling P."/>
            <person name="Hampl V."/>
        </authorList>
    </citation>
    <scope>NUCLEOTIDE SEQUENCE [LARGE SCALE GENOMIC DNA]</scope>
    <source>
        <strain evidence="1">ST1C</strain>
    </source>
</reference>
<dbReference type="EMBL" id="SNRW01000016">
    <property type="protein sequence ID" value="KAA6404256.1"/>
    <property type="molecule type" value="Genomic_DNA"/>
</dbReference>
<protein>
    <submittedName>
        <fullName evidence="1">Uncharacterized protein</fullName>
    </submittedName>
</protein>
<name>A0A5J4XBR4_9EUKA</name>
<evidence type="ECO:0000313" key="2">
    <source>
        <dbReference type="Proteomes" id="UP000324800"/>
    </source>
</evidence>
<sequence length="114" mass="12503">MDICNGLKIAGPVRNGLDMDDLEINFLLCARKILGKVVISMVLVSVVPSKIVIRSWFVLTISAAESIVSVKSQLLSIGRLACLISPNFFVPISVSMHAMDEFRVTKSRQSPDQI</sequence>
<dbReference type="Proteomes" id="UP000324800">
    <property type="component" value="Unassembled WGS sequence"/>
</dbReference>
<accession>A0A5J4XBR4</accession>
<comment type="caution">
    <text evidence="1">The sequence shown here is derived from an EMBL/GenBank/DDBJ whole genome shotgun (WGS) entry which is preliminary data.</text>
</comment>